<dbReference type="NCBIfam" id="TIGR03443">
    <property type="entry name" value="alpha_am_amid"/>
    <property type="match status" value="1"/>
</dbReference>
<dbReference type="EC" id="1.2.1.95" evidence="5"/>
<evidence type="ECO:0000259" key="19">
    <source>
        <dbReference type="PROSITE" id="PS50075"/>
    </source>
</evidence>
<evidence type="ECO:0000256" key="3">
    <source>
        <dbReference type="ARBA" id="ARBA00004827"/>
    </source>
</evidence>
<keyword evidence="10" id="KW-0028">Amino-acid biosynthesis</keyword>
<dbReference type="SMART" id="SM00823">
    <property type="entry name" value="PKS_PP"/>
    <property type="match status" value="1"/>
</dbReference>
<evidence type="ECO:0000256" key="1">
    <source>
        <dbReference type="ARBA" id="ARBA00001957"/>
    </source>
</evidence>
<dbReference type="InterPro" id="IPR013120">
    <property type="entry name" value="FAR_NAD-bd"/>
</dbReference>
<keyword evidence="21" id="KW-1185">Reference proteome</keyword>
<dbReference type="InterPro" id="IPR036736">
    <property type="entry name" value="ACP-like_sf"/>
</dbReference>
<organism evidence="20 21">
    <name type="scientific">Ustilaginoidea virens</name>
    <name type="common">Rice false smut fungus</name>
    <name type="synonym">Villosiclava virens</name>
    <dbReference type="NCBI Taxonomy" id="1159556"/>
    <lineage>
        <taxon>Eukaryota</taxon>
        <taxon>Fungi</taxon>
        <taxon>Dikarya</taxon>
        <taxon>Ascomycota</taxon>
        <taxon>Pezizomycotina</taxon>
        <taxon>Sordariomycetes</taxon>
        <taxon>Hypocreomycetidae</taxon>
        <taxon>Hypocreales</taxon>
        <taxon>Clavicipitaceae</taxon>
        <taxon>Ustilaginoidea</taxon>
    </lineage>
</organism>
<dbReference type="Gene3D" id="1.10.1200.10">
    <property type="entry name" value="ACP-like"/>
    <property type="match status" value="1"/>
</dbReference>
<evidence type="ECO:0000256" key="18">
    <source>
        <dbReference type="ARBA" id="ARBA00049537"/>
    </source>
</evidence>
<dbReference type="InterPro" id="IPR014397">
    <property type="entry name" value="Lys2"/>
</dbReference>
<evidence type="ECO:0000256" key="14">
    <source>
        <dbReference type="ARBA" id="ARBA00031335"/>
    </source>
</evidence>
<dbReference type="PIRSF" id="PIRSF001617">
    <property type="entry name" value="Alpha-AR"/>
    <property type="match status" value="1"/>
</dbReference>
<dbReference type="InterPro" id="IPR000873">
    <property type="entry name" value="AMP-dep_synth/lig_dom"/>
</dbReference>
<dbReference type="Pfam" id="PF00550">
    <property type="entry name" value="PP-binding"/>
    <property type="match status" value="1"/>
</dbReference>
<evidence type="ECO:0000256" key="15">
    <source>
        <dbReference type="ARBA" id="ARBA00032195"/>
    </source>
</evidence>
<dbReference type="Pfam" id="PF00501">
    <property type="entry name" value="AMP-binding"/>
    <property type="match status" value="1"/>
</dbReference>
<keyword evidence="12" id="KW-0560">Oxidoreductase</keyword>
<dbReference type="InterPro" id="IPR009081">
    <property type="entry name" value="PP-bd_ACP"/>
</dbReference>
<evidence type="ECO:0000256" key="8">
    <source>
        <dbReference type="ARBA" id="ARBA00022553"/>
    </source>
</evidence>
<dbReference type="NCBIfam" id="TIGR01733">
    <property type="entry name" value="AA-adenyl-dom"/>
    <property type="match status" value="1"/>
</dbReference>
<reference evidence="20" key="1">
    <citation type="submission" date="2020-03" db="EMBL/GenBank/DDBJ databases">
        <title>A mixture of massive structural variations and highly conserved coding sequences in Ustilaginoidea virens genome.</title>
        <authorList>
            <person name="Zhang K."/>
            <person name="Zhao Z."/>
            <person name="Zhang Z."/>
            <person name="Li Y."/>
            <person name="Hsiang T."/>
            <person name="Sun W."/>
        </authorList>
    </citation>
    <scope>NUCLEOTIDE SEQUENCE</scope>
    <source>
        <strain evidence="20">UV-8b</strain>
    </source>
</reference>
<dbReference type="Proteomes" id="UP000027002">
    <property type="component" value="Chromosome 3"/>
</dbReference>
<evidence type="ECO:0000256" key="10">
    <source>
        <dbReference type="ARBA" id="ARBA00022605"/>
    </source>
</evidence>
<comment type="cofactor">
    <cofactor evidence="1">
        <name>pantetheine 4'-phosphate</name>
        <dbReference type="ChEBI" id="CHEBI:47942"/>
    </cofactor>
</comment>
<keyword evidence="13" id="KW-0457">Lysine biosynthesis</keyword>
<dbReference type="AlphaFoldDB" id="A0A8E5HQ97"/>
<evidence type="ECO:0000256" key="4">
    <source>
        <dbReference type="ARBA" id="ARBA00006432"/>
    </source>
</evidence>
<evidence type="ECO:0000256" key="16">
    <source>
        <dbReference type="ARBA" id="ARBA00048260"/>
    </source>
</evidence>
<dbReference type="SUPFAM" id="SSF56801">
    <property type="entry name" value="Acetyl-CoA synthetase-like"/>
    <property type="match status" value="1"/>
</dbReference>
<keyword evidence="11" id="KW-0521">NADP</keyword>
<gene>
    <name evidence="20" type="ORF">UV8b_03926</name>
</gene>
<comment type="pathway">
    <text evidence="3">Amino-acid biosynthesis; L-lysine biosynthesis via AAA pathway; L-lysine from L-alpha-aminoadipate (fungal route): step 1/3.</text>
</comment>
<dbReference type="PANTHER" id="PTHR44845:SF1">
    <property type="entry name" value="L-2-AMINOADIPATE REDUCTASE"/>
    <property type="match status" value="1"/>
</dbReference>
<keyword evidence="8" id="KW-0597">Phosphoprotein</keyword>
<dbReference type="GO" id="GO:0031177">
    <property type="term" value="F:phosphopantetheine binding"/>
    <property type="evidence" value="ECO:0007669"/>
    <property type="project" value="InterPro"/>
</dbReference>
<evidence type="ECO:0000256" key="13">
    <source>
        <dbReference type="ARBA" id="ARBA00023154"/>
    </source>
</evidence>
<dbReference type="RefSeq" id="XP_042997358.1">
    <property type="nucleotide sequence ID" value="XM_043141424.1"/>
</dbReference>
<dbReference type="Pfam" id="PF07993">
    <property type="entry name" value="NAD_binding_4"/>
    <property type="match status" value="1"/>
</dbReference>
<dbReference type="EC" id="1.2.1.31" evidence="6"/>
<dbReference type="KEGG" id="uvi:66064704"/>
<comment type="function">
    <text evidence="2">Catalyzes the activation of alpha-aminoadipate by ATP-dependent adenylation and the reduction of activated alpha-aminoadipate by NADPH. The activated alpha-aminoadipate is bound to the phosphopantheinyl group of the enzyme itself before it is reduced to (S)-2-amino-6-oxohexanoate.</text>
</comment>
<comment type="catalytic activity">
    <reaction evidence="16">
        <text>(S)-2-amino-6-oxohexanoate + AMP + diphosphate + NADP(+) = L-2-aminoadipate + ATP + NADPH + H(+)</text>
        <dbReference type="Rhea" id="RHEA:46936"/>
        <dbReference type="ChEBI" id="CHEBI:15378"/>
        <dbReference type="ChEBI" id="CHEBI:30616"/>
        <dbReference type="ChEBI" id="CHEBI:33019"/>
        <dbReference type="ChEBI" id="CHEBI:57783"/>
        <dbReference type="ChEBI" id="CHEBI:58321"/>
        <dbReference type="ChEBI" id="CHEBI:58349"/>
        <dbReference type="ChEBI" id="CHEBI:58672"/>
        <dbReference type="ChEBI" id="CHEBI:456215"/>
        <dbReference type="EC" id="1.2.1.95"/>
    </reaction>
</comment>
<evidence type="ECO:0000313" key="21">
    <source>
        <dbReference type="Proteomes" id="UP000027002"/>
    </source>
</evidence>
<comment type="similarity">
    <text evidence="4">Belongs to the ATP-dependent AMP-binding enzyme family.</text>
</comment>
<dbReference type="GO" id="GO:0016874">
    <property type="term" value="F:ligase activity"/>
    <property type="evidence" value="ECO:0007669"/>
    <property type="project" value="UniProtKB-KW"/>
</dbReference>
<dbReference type="Gene3D" id="3.40.50.12780">
    <property type="entry name" value="N-terminal domain of ligase-like"/>
    <property type="match status" value="1"/>
</dbReference>
<evidence type="ECO:0000256" key="6">
    <source>
        <dbReference type="ARBA" id="ARBA00013073"/>
    </source>
</evidence>
<evidence type="ECO:0000256" key="12">
    <source>
        <dbReference type="ARBA" id="ARBA00023002"/>
    </source>
</evidence>
<dbReference type="OrthoDB" id="329835at2759"/>
<feature type="domain" description="Carrier" evidence="19">
    <location>
        <begin position="645"/>
        <end position="724"/>
    </location>
</feature>
<dbReference type="PANTHER" id="PTHR44845">
    <property type="entry name" value="CARRIER DOMAIN-CONTAINING PROTEIN"/>
    <property type="match status" value="1"/>
</dbReference>
<evidence type="ECO:0000256" key="7">
    <source>
        <dbReference type="ARBA" id="ARBA00022450"/>
    </source>
</evidence>
<evidence type="ECO:0000256" key="17">
    <source>
        <dbReference type="ARBA" id="ARBA00048414"/>
    </source>
</evidence>
<dbReference type="GO" id="GO:0004043">
    <property type="term" value="F:L-aminoadipate-semialdehyde dehydrogenase [NAD(P)+] activity"/>
    <property type="evidence" value="ECO:0007669"/>
    <property type="project" value="UniProtKB-EC"/>
</dbReference>
<dbReference type="UniPathway" id="UPA00033">
    <property type="reaction ID" value="UER00032"/>
</dbReference>
<dbReference type="Gene3D" id="3.30.300.30">
    <property type="match status" value="1"/>
</dbReference>
<evidence type="ECO:0000256" key="11">
    <source>
        <dbReference type="ARBA" id="ARBA00022857"/>
    </source>
</evidence>
<dbReference type="InterPro" id="IPR020845">
    <property type="entry name" value="AMP-binding_CS"/>
</dbReference>
<keyword evidence="7" id="KW-0596">Phosphopantetheine</keyword>
<sequence>MTTNGLQPDPTVDLDWGDFRGAIHDVFSNNAAQHPDRTCVVETRSSRNAHRSFTYRQINESSNQLAHHFVAHGAQVGDVVAIYAYRGVDLVVAYMGALKAGGTVSVIDPQYPPERQKILLEIANPKFLVCIDRATHEFGQVSDVVMKFVTQELRIKSFVPALRLDDAGHLTGGGVPPTGRDVDMLAAQHSLRQHAPDVSVGPDSIPTLSFTSGSEGRPKGVQGRHFSLTHYFPWMARRFNLSENDRFTMLSGIAHDPIQRDIFTPLFLGACIVIPPADAVSYEVLADWMGEHKVTVTHLTPAMGQILVGGAVTPFPSLRNAFFVGDLLTKKDCRKLRELAPNTSIINLYGSTESQRAVSFFEIPSKAADEAFLDDLPDVIPVGQGMRNVQLLVVDRDDRTKLCGVGEQGELFIRAAGLAEGYLGSDERTAQLNQSKFLTNWFVDASQWTTAPYQRQASAGERPLPKWHQCYKGPRDRLYRTGDLGRLRPDGSVECTGRVDSQIKIRGFRMELGEIDACLSQHPFVRENVTIVRRDRNEEQTLVTYFVPEIKRWFQHCKHEEQRATEPELLDDSMIGMLRQFKSLSDDCKALLAAKLPKYAVPSILIPLVRMPLNPNGKIDKPALPFPDPADPALLTKRRASSVTASMTETQKQLAAVWASVLPNRTARMLVPGSNFFDEGGHSILAQQMFFRLKQQWKGIDLPVRVIFQSQTLEALAAEIDRAQDPIGLRLDALPLPTDENAADEAYAADARSLTSQLPKTFAAGAGALDAAAPSSSSSSSSSYTALLTGATGFLGSYLLHELLQGPRPASRVICHVRAKDAASGLDRLEGISRAYGLWRPEWASHNRVEVVAGDISRPQLGVAQETWARLADEVDVVIHNGAQVNWMLPYSSLRAANVMSTLACIRLCAAGKPKRLGFVSSTSTLDSAHYVSLSRKQGLAVSEGDSLEGSRKGLGTGYGQSKWASEYLVREAGRRGLAGAVIRPGYVTGDAETGMCVTDDFLVRLWKGCLQLGARPAIANTVNTVPVKQVSRIVVASSLCLPAAAAGGGETLQVAQVTSHPRLTLDEWLGALQVYGYDVPAVPYDDWCERMSRYVSDAAKPEHALLPLFHFVTGNLPADTVAPELDDANAAAALKLYSAGAAAATAASADRDGDPLRDSAVGVDTVGVYLAYLVAIGFLPGPGQHQARPLPGLPSATLQLIQQHAASGVGARSSRT</sequence>
<evidence type="ECO:0000313" key="20">
    <source>
        <dbReference type="EMBL" id="QUC19685.1"/>
    </source>
</evidence>
<dbReference type="InterPro" id="IPR036291">
    <property type="entry name" value="NAD(P)-bd_dom_sf"/>
</dbReference>
<dbReference type="EMBL" id="CP072755">
    <property type="protein sequence ID" value="QUC19685.1"/>
    <property type="molecule type" value="Genomic_DNA"/>
</dbReference>
<dbReference type="InterPro" id="IPR045851">
    <property type="entry name" value="AMP-bd_C_sf"/>
</dbReference>
<evidence type="ECO:0000256" key="9">
    <source>
        <dbReference type="ARBA" id="ARBA00022598"/>
    </source>
</evidence>
<dbReference type="GO" id="GO:0019878">
    <property type="term" value="P:lysine biosynthetic process via aminoadipic acid"/>
    <property type="evidence" value="ECO:0007669"/>
    <property type="project" value="UniProtKB-UniPathway"/>
</dbReference>
<proteinExistence type="inferred from homology"/>
<comment type="catalytic activity">
    <reaction evidence="17">
        <text>(S)-2-amino-6-oxohexanoate + NAD(+) + H2O = L-2-aminoadipate + NADH + 2 H(+)</text>
        <dbReference type="Rhea" id="RHEA:12308"/>
        <dbReference type="ChEBI" id="CHEBI:15377"/>
        <dbReference type="ChEBI" id="CHEBI:15378"/>
        <dbReference type="ChEBI" id="CHEBI:57540"/>
        <dbReference type="ChEBI" id="CHEBI:57945"/>
        <dbReference type="ChEBI" id="CHEBI:58321"/>
        <dbReference type="ChEBI" id="CHEBI:58672"/>
        <dbReference type="EC" id="1.2.1.31"/>
    </reaction>
</comment>
<comment type="catalytic activity">
    <reaction evidence="18">
        <text>(S)-2-amino-6-oxohexanoate + NADP(+) + H2O = L-2-aminoadipate + NADPH + 2 H(+)</text>
        <dbReference type="Rhea" id="RHEA:12304"/>
        <dbReference type="ChEBI" id="CHEBI:15377"/>
        <dbReference type="ChEBI" id="CHEBI:15378"/>
        <dbReference type="ChEBI" id="CHEBI:57783"/>
        <dbReference type="ChEBI" id="CHEBI:58321"/>
        <dbReference type="ChEBI" id="CHEBI:58349"/>
        <dbReference type="ChEBI" id="CHEBI:58672"/>
        <dbReference type="EC" id="1.2.1.31"/>
    </reaction>
</comment>
<dbReference type="SUPFAM" id="SSF47336">
    <property type="entry name" value="ACP-like"/>
    <property type="match status" value="1"/>
</dbReference>
<dbReference type="SUPFAM" id="SSF51735">
    <property type="entry name" value="NAD(P)-binding Rossmann-fold domains"/>
    <property type="match status" value="1"/>
</dbReference>
<dbReference type="PROSITE" id="PS00455">
    <property type="entry name" value="AMP_BINDING"/>
    <property type="match status" value="1"/>
</dbReference>
<evidence type="ECO:0000256" key="2">
    <source>
        <dbReference type="ARBA" id="ARBA00003499"/>
    </source>
</evidence>
<dbReference type="InterPro" id="IPR042099">
    <property type="entry name" value="ANL_N_sf"/>
</dbReference>
<dbReference type="CDD" id="cd05235">
    <property type="entry name" value="SDR_e1"/>
    <property type="match status" value="1"/>
</dbReference>
<dbReference type="InterPro" id="IPR010071">
    <property type="entry name" value="AA_adenyl_dom"/>
</dbReference>
<dbReference type="NCBIfam" id="TIGR01746">
    <property type="entry name" value="Thioester-redct"/>
    <property type="match status" value="1"/>
</dbReference>
<accession>A0A8E5HQ97</accession>
<dbReference type="GeneID" id="66064704"/>
<protein>
    <recommendedName>
        <fullName evidence="15">Alpha-aminoadipate reductase</fullName>
        <ecNumber evidence="6">1.2.1.31</ecNumber>
        <ecNumber evidence="5">1.2.1.95</ecNumber>
    </recommendedName>
    <alternativeName>
        <fullName evidence="14">L-aminoadipate-semialdehyde dehydrogenase</fullName>
    </alternativeName>
</protein>
<dbReference type="InterPro" id="IPR010080">
    <property type="entry name" value="Thioester_reductase-like_dom"/>
</dbReference>
<dbReference type="Gene3D" id="3.40.50.720">
    <property type="entry name" value="NAD(P)-binding Rossmann-like Domain"/>
    <property type="match status" value="1"/>
</dbReference>
<keyword evidence="9" id="KW-0436">Ligase</keyword>
<name>A0A8E5HQ97_USTVR</name>
<dbReference type="InterPro" id="IPR020806">
    <property type="entry name" value="PKS_PP-bd"/>
</dbReference>
<dbReference type="PROSITE" id="PS50075">
    <property type="entry name" value="CARRIER"/>
    <property type="match status" value="1"/>
</dbReference>
<evidence type="ECO:0000256" key="5">
    <source>
        <dbReference type="ARBA" id="ARBA00012913"/>
    </source>
</evidence>